<accession>A0A1X6NEU8</accession>
<dbReference type="STRING" id="670580.A0A1X6NEU8"/>
<dbReference type="GO" id="GO:0007346">
    <property type="term" value="P:regulation of mitotic cell cycle"/>
    <property type="evidence" value="ECO:0007669"/>
    <property type="project" value="TreeGrafter"/>
</dbReference>
<dbReference type="Pfam" id="PF00069">
    <property type="entry name" value="Pkinase"/>
    <property type="match status" value="1"/>
</dbReference>
<feature type="non-terminal residue" evidence="5">
    <location>
        <position position="214"/>
    </location>
</feature>
<feature type="domain" description="Protein kinase" evidence="4">
    <location>
        <begin position="3"/>
        <end position="214"/>
    </location>
</feature>
<evidence type="ECO:0000313" key="5">
    <source>
        <dbReference type="EMBL" id="OSX67155.1"/>
    </source>
</evidence>
<sequence>PWQESFETIEDSSVSYITRAHFSGDAQRWIIVKSASVLREFSKQPHDIGKELRFLQRLSYANIIELLGYAFERSSNSIHFWMPYIPHSLHDLLNSPQFVPVPLAHDATAYPEHIAGFIKLTTSIMYQIINAIAYLHEHRIAHRDIKPRNIMLSEDCCVKLIDFGISWSDSLDEHPCRPYRAPELLFGATNYDAYATDMWSLGATFAEFFMPLKL</sequence>
<dbReference type="InterPro" id="IPR050108">
    <property type="entry name" value="CDK"/>
</dbReference>
<gene>
    <name evidence="5" type="ORF">POSPLADRAFT_1093759</name>
</gene>
<protein>
    <recommendedName>
        <fullName evidence="4">Protein kinase domain-containing protein</fullName>
    </recommendedName>
</protein>
<dbReference type="InterPro" id="IPR011009">
    <property type="entry name" value="Kinase-like_dom_sf"/>
</dbReference>
<reference evidence="5 6" key="1">
    <citation type="submission" date="2017-04" db="EMBL/GenBank/DDBJ databases">
        <title>Genome Sequence of the Model Brown-Rot Fungus Postia placenta SB12.</title>
        <authorList>
            <consortium name="DOE Joint Genome Institute"/>
            <person name="Gaskell J."/>
            <person name="Kersten P."/>
            <person name="Larrondo L.F."/>
            <person name="Canessa P."/>
            <person name="Martinez D."/>
            <person name="Hibbett D."/>
            <person name="Schmoll M."/>
            <person name="Kubicek C.P."/>
            <person name="Martinez A.T."/>
            <person name="Yadav J."/>
            <person name="Master E."/>
            <person name="Magnuson J.K."/>
            <person name="James T."/>
            <person name="Yaver D."/>
            <person name="Berka R."/>
            <person name="Labutti K."/>
            <person name="Lipzen A."/>
            <person name="Aerts A."/>
            <person name="Barry K."/>
            <person name="Henrissat B."/>
            <person name="Blanchette R."/>
            <person name="Grigoriev I."/>
            <person name="Cullen D."/>
        </authorList>
    </citation>
    <scope>NUCLEOTIDE SEQUENCE [LARGE SCALE GENOMIC DNA]</scope>
    <source>
        <strain evidence="5 6">MAD-698-R-SB12</strain>
    </source>
</reference>
<dbReference type="GeneID" id="36328063"/>
<dbReference type="AlphaFoldDB" id="A0A1X6NEU8"/>
<evidence type="ECO:0000256" key="3">
    <source>
        <dbReference type="ARBA" id="ARBA00022840"/>
    </source>
</evidence>
<dbReference type="SUPFAM" id="SSF56112">
    <property type="entry name" value="Protein kinase-like (PK-like)"/>
    <property type="match status" value="1"/>
</dbReference>
<keyword evidence="2" id="KW-0547">Nucleotide-binding</keyword>
<comment type="similarity">
    <text evidence="1">Belongs to the protein kinase superfamily. CMGC Ser/Thr protein kinase family. CDC2/CDKX subfamily.</text>
</comment>
<dbReference type="OrthoDB" id="413582at2759"/>
<dbReference type="PROSITE" id="PS50011">
    <property type="entry name" value="PROTEIN_KINASE_DOM"/>
    <property type="match status" value="1"/>
</dbReference>
<dbReference type="PANTHER" id="PTHR24056">
    <property type="entry name" value="CELL DIVISION PROTEIN KINASE"/>
    <property type="match status" value="1"/>
</dbReference>
<evidence type="ECO:0000259" key="4">
    <source>
        <dbReference type="PROSITE" id="PS50011"/>
    </source>
</evidence>
<dbReference type="RefSeq" id="XP_024343949.1">
    <property type="nucleotide sequence ID" value="XM_024483114.1"/>
</dbReference>
<evidence type="ECO:0000256" key="2">
    <source>
        <dbReference type="ARBA" id="ARBA00022741"/>
    </source>
</evidence>
<dbReference type="Proteomes" id="UP000194127">
    <property type="component" value="Unassembled WGS sequence"/>
</dbReference>
<dbReference type="SMART" id="SM00220">
    <property type="entry name" value="S_TKc"/>
    <property type="match status" value="1"/>
</dbReference>
<dbReference type="InterPro" id="IPR008271">
    <property type="entry name" value="Ser/Thr_kinase_AS"/>
</dbReference>
<evidence type="ECO:0000256" key="1">
    <source>
        <dbReference type="ARBA" id="ARBA00006485"/>
    </source>
</evidence>
<name>A0A1X6NEU8_9APHY</name>
<dbReference type="EMBL" id="KZ110591">
    <property type="protein sequence ID" value="OSX67155.1"/>
    <property type="molecule type" value="Genomic_DNA"/>
</dbReference>
<organism evidence="5 6">
    <name type="scientific">Postia placenta MAD-698-R-SB12</name>
    <dbReference type="NCBI Taxonomy" id="670580"/>
    <lineage>
        <taxon>Eukaryota</taxon>
        <taxon>Fungi</taxon>
        <taxon>Dikarya</taxon>
        <taxon>Basidiomycota</taxon>
        <taxon>Agaricomycotina</taxon>
        <taxon>Agaricomycetes</taxon>
        <taxon>Polyporales</taxon>
        <taxon>Adustoporiaceae</taxon>
        <taxon>Rhodonia</taxon>
    </lineage>
</organism>
<keyword evidence="3" id="KW-0067">ATP-binding</keyword>
<feature type="non-terminal residue" evidence="5">
    <location>
        <position position="1"/>
    </location>
</feature>
<keyword evidence="6" id="KW-1185">Reference proteome</keyword>
<dbReference type="Gene3D" id="1.10.510.10">
    <property type="entry name" value="Transferase(Phosphotransferase) domain 1"/>
    <property type="match status" value="1"/>
</dbReference>
<proteinExistence type="inferred from homology"/>
<evidence type="ECO:0000313" key="6">
    <source>
        <dbReference type="Proteomes" id="UP000194127"/>
    </source>
</evidence>
<dbReference type="PANTHER" id="PTHR24056:SF508">
    <property type="entry name" value="CYCLIN-DEPENDENT KINASE 10"/>
    <property type="match status" value="1"/>
</dbReference>
<dbReference type="GO" id="GO:0005634">
    <property type="term" value="C:nucleus"/>
    <property type="evidence" value="ECO:0007669"/>
    <property type="project" value="TreeGrafter"/>
</dbReference>
<dbReference type="GO" id="GO:0005524">
    <property type="term" value="F:ATP binding"/>
    <property type="evidence" value="ECO:0007669"/>
    <property type="project" value="UniProtKB-KW"/>
</dbReference>
<dbReference type="InterPro" id="IPR000719">
    <property type="entry name" value="Prot_kinase_dom"/>
</dbReference>
<dbReference type="PROSITE" id="PS00108">
    <property type="entry name" value="PROTEIN_KINASE_ST"/>
    <property type="match status" value="1"/>
</dbReference>
<dbReference type="GO" id="GO:0004674">
    <property type="term" value="F:protein serine/threonine kinase activity"/>
    <property type="evidence" value="ECO:0007669"/>
    <property type="project" value="TreeGrafter"/>
</dbReference>